<dbReference type="Gene3D" id="3.40.50.1390">
    <property type="entry name" value="Resolvase, N-terminal catalytic domain"/>
    <property type="match status" value="1"/>
</dbReference>
<dbReference type="Gene3D" id="3.90.1750.20">
    <property type="entry name" value="Putative Large Serine Recombinase, Chain B, Domain 2"/>
    <property type="match status" value="1"/>
</dbReference>
<proteinExistence type="predicted"/>
<dbReference type="RefSeq" id="WP_345612543.1">
    <property type="nucleotide sequence ID" value="NZ_BAABJO010000047.1"/>
</dbReference>
<protein>
    <recommendedName>
        <fullName evidence="1">Resolvase/invertase-type recombinase catalytic domain-containing protein</fullName>
    </recommendedName>
</protein>
<dbReference type="EMBL" id="BAABJO010000047">
    <property type="protein sequence ID" value="GAA5140379.1"/>
    <property type="molecule type" value="Genomic_DNA"/>
</dbReference>
<dbReference type="Pfam" id="PF00239">
    <property type="entry name" value="Resolvase"/>
    <property type="match status" value="1"/>
</dbReference>
<reference evidence="3" key="1">
    <citation type="journal article" date="2019" name="Int. J. Syst. Evol. Microbiol.">
        <title>The Global Catalogue of Microorganisms (GCM) 10K type strain sequencing project: providing services to taxonomists for standard genome sequencing and annotation.</title>
        <authorList>
            <consortium name="The Broad Institute Genomics Platform"/>
            <consortium name="The Broad Institute Genome Sequencing Center for Infectious Disease"/>
            <person name="Wu L."/>
            <person name="Ma J."/>
        </authorList>
    </citation>
    <scope>NUCLEOTIDE SEQUENCE [LARGE SCALE GENOMIC DNA]</scope>
    <source>
        <strain evidence="3">JCM 18302</strain>
    </source>
</reference>
<dbReference type="PROSITE" id="PS51736">
    <property type="entry name" value="RECOMBINASES_3"/>
    <property type="match status" value="1"/>
</dbReference>
<sequence length="257" mass="27604">MAGTGRREVAVGAQLLAGPVHRIAPVTVPRALDPLAQPLDVYGPDAQSADMRAWAKANGHKIVAEYVDDVTGKSDAVDRVGLTDALDHLATADGILVGRLDRLARQLTVQEAILAMIWRDGGRAFAADQGEILQDDPDDPMRTAMRQVQGVFAQLDRAMIVKRLSDGRRAKARVGRHAVGQYAYGYEGTGKGRARDAAPRADEQAAVARIVELRRAGESYRAIAATLDAEGHRPRRAASWSAMAVRSVALRELGTNA</sequence>
<evidence type="ECO:0000313" key="2">
    <source>
        <dbReference type="EMBL" id="GAA5140379.1"/>
    </source>
</evidence>
<comment type="caution">
    <text evidence="2">The sequence shown here is derived from an EMBL/GenBank/DDBJ whole genome shotgun (WGS) entry which is preliminary data.</text>
</comment>
<evidence type="ECO:0000313" key="3">
    <source>
        <dbReference type="Proteomes" id="UP001500804"/>
    </source>
</evidence>
<dbReference type="SUPFAM" id="SSF53041">
    <property type="entry name" value="Resolvase-like"/>
    <property type="match status" value="1"/>
</dbReference>
<accession>A0ABP9P4W1</accession>
<dbReference type="SMART" id="SM00857">
    <property type="entry name" value="Resolvase"/>
    <property type="match status" value="1"/>
</dbReference>
<keyword evidence="3" id="KW-1185">Reference proteome</keyword>
<name>A0ABP9P4W1_9PSEU</name>
<dbReference type="CDD" id="cd00338">
    <property type="entry name" value="Ser_Recombinase"/>
    <property type="match status" value="1"/>
</dbReference>
<dbReference type="InterPro" id="IPR050639">
    <property type="entry name" value="SSR_resolvase"/>
</dbReference>
<feature type="domain" description="Resolvase/invertase-type recombinase catalytic" evidence="1">
    <location>
        <begin position="21"/>
        <end position="175"/>
    </location>
</feature>
<dbReference type="InterPro" id="IPR006119">
    <property type="entry name" value="Resolv_N"/>
</dbReference>
<evidence type="ECO:0000259" key="1">
    <source>
        <dbReference type="PROSITE" id="PS51736"/>
    </source>
</evidence>
<dbReference type="PANTHER" id="PTHR30461">
    <property type="entry name" value="DNA-INVERTASE FROM LAMBDOID PROPHAGE"/>
    <property type="match status" value="1"/>
</dbReference>
<organism evidence="2 3">
    <name type="scientific">Pseudonocardia adelaidensis</name>
    <dbReference type="NCBI Taxonomy" id="648754"/>
    <lineage>
        <taxon>Bacteria</taxon>
        <taxon>Bacillati</taxon>
        <taxon>Actinomycetota</taxon>
        <taxon>Actinomycetes</taxon>
        <taxon>Pseudonocardiales</taxon>
        <taxon>Pseudonocardiaceae</taxon>
        <taxon>Pseudonocardia</taxon>
    </lineage>
</organism>
<gene>
    <name evidence="2" type="ORF">GCM10023320_77990</name>
</gene>
<dbReference type="InterPro" id="IPR036162">
    <property type="entry name" value="Resolvase-like_N_sf"/>
</dbReference>
<dbReference type="PANTHER" id="PTHR30461:SF23">
    <property type="entry name" value="DNA RECOMBINASE-RELATED"/>
    <property type="match status" value="1"/>
</dbReference>
<dbReference type="Proteomes" id="UP001500804">
    <property type="component" value="Unassembled WGS sequence"/>
</dbReference>
<dbReference type="InterPro" id="IPR038109">
    <property type="entry name" value="DNA_bind_recomb_sf"/>
</dbReference>